<dbReference type="RefSeq" id="WP_345203754.1">
    <property type="nucleotide sequence ID" value="NZ_BAABHX010000003.1"/>
</dbReference>
<keyword evidence="2" id="KW-1185">Reference proteome</keyword>
<gene>
    <name evidence="1" type="ORF">GCM10023210_22480</name>
</gene>
<dbReference type="EMBL" id="BAABHX010000003">
    <property type="protein sequence ID" value="GAA5092881.1"/>
    <property type="molecule type" value="Genomic_DNA"/>
</dbReference>
<dbReference type="InterPro" id="IPR010921">
    <property type="entry name" value="Trp_repressor/repl_initiator"/>
</dbReference>
<protein>
    <recommendedName>
        <fullName evidence="3">Transposase</fullName>
    </recommendedName>
</protein>
<name>A0ABP9M8H8_9FLAO</name>
<accession>A0ABP9M8H8</accession>
<dbReference type="SUPFAM" id="SSF48295">
    <property type="entry name" value="TrpR-like"/>
    <property type="match status" value="1"/>
</dbReference>
<sequence>MNLKNIHIGSLIQCKVEELNIPVERMLKFLDCEEEDIKEIYQQKQINTDILLRWCKLLEFDFFRVYTGHLILYSPPSKVNKTLRKKENMLVFRKNIYTEGIKNFIIRKVITEQMTANEVISRYKIPKTTLFKWLKKV</sequence>
<comment type="caution">
    <text evidence="1">The sequence shown here is derived from an EMBL/GenBank/DDBJ whole genome shotgun (WGS) entry which is preliminary data.</text>
</comment>
<dbReference type="Proteomes" id="UP001500353">
    <property type="component" value="Unassembled WGS sequence"/>
</dbReference>
<evidence type="ECO:0008006" key="3">
    <source>
        <dbReference type="Google" id="ProtNLM"/>
    </source>
</evidence>
<reference evidence="2" key="1">
    <citation type="journal article" date="2019" name="Int. J. Syst. Evol. Microbiol.">
        <title>The Global Catalogue of Microorganisms (GCM) 10K type strain sequencing project: providing services to taxonomists for standard genome sequencing and annotation.</title>
        <authorList>
            <consortium name="The Broad Institute Genomics Platform"/>
            <consortium name="The Broad Institute Genome Sequencing Center for Infectious Disease"/>
            <person name="Wu L."/>
            <person name="Ma J."/>
        </authorList>
    </citation>
    <scope>NUCLEOTIDE SEQUENCE [LARGE SCALE GENOMIC DNA]</scope>
    <source>
        <strain evidence="2">JCM 18019</strain>
    </source>
</reference>
<evidence type="ECO:0000313" key="1">
    <source>
        <dbReference type="EMBL" id="GAA5092881.1"/>
    </source>
</evidence>
<proteinExistence type="predicted"/>
<organism evidence="1 2">
    <name type="scientific">Chryseobacterium ginsengisoli</name>
    <dbReference type="NCBI Taxonomy" id="363853"/>
    <lineage>
        <taxon>Bacteria</taxon>
        <taxon>Pseudomonadati</taxon>
        <taxon>Bacteroidota</taxon>
        <taxon>Flavobacteriia</taxon>
        <taxon>Flavobacteriales</taxon>
        <taxon>Weeksellaceae</taxon>
        <taxon>Chryseobacterium group</taxon>
        <taxon>Chryseobacterium</taxon>
    </lineage>
</organism>
<evidence type="ECO:0000313" key="2">
    <source>
        <dbReference type="Proteomes" id="UP001500353"/>
    </source>
</evidence>